<dbReference type="AlphaFoldDB" id="A0A8D8KDJ4"/>
<evidence type="ECO:0000256" key="1">
    <source>
        <dbReference type="SAM" id="MobiDB-lite"/>
    </source>
</evidence>
<protein>
    <submittedName>
        <fullName evidence="2">(northern house mosquito) hypothetical protein</fullName>
    </submittedName>
</protein>
<feature type="region of interest" description="Disordered" evidence="1">
    <location>
        <begin position="1"/>
        <end position="41"/>
    </location>
</feature>
<feature type="compositionally biased region" description="Basic residues" evidence="1">
    <location>
        <begin position="1"/>
        <end position="27"/>
    </location>
</feature>
<name>A0A8D8KDJ4_CULPI</name>
<sequence length="139" mass="16360">MKLMTKTKKRRKKRAVQARRRRRRRKNLGSMQLSPMRKRRPKLTRWCRPPITTKNRTERPHRCQRLPQLKIQLRSRLAATIRSSGSALKRSLPSCTKLRSCAASSRRSSPRRRKLIENLCFKEAAVVSINVLKMNSSLQ</sequence>
<organism evidence="2">
    <name type="scientific">Culex pipiens</name>
    <name type="common">House mosquito</name>
    <dbReference type="NCBI Taxonomy" id="7175"/>
    <lineage>
        <taxon>Eukaryota</taxon>
        <taxon>Metazoa</taxon>
        <taxon>Ecdysozoa</taxon>
        <taxon>Arthropoda</taxon>
        <taxon>Hexapoda</taxon>
        <taxon>Insecta</taxon>
        <taxon>Pterygota</taxon>
        <taxon>Neoptera</taxon>
        <taxon>Endopterygota</taxon>
        <taxon>Diptera</taxon>
        <taxon>Nematocera</taxon>
        <taxon>Culicoidea</taxon>
        <taxon>Culicidae</taxon>
        <taxon>Culicinae</taxon>
        <taxon>Culicini</taxon>
        <taxon>Culex</taxon>
        <taxon>Culex</taxon>
    </lineage>
</organism>
<dbReference type="EMBL" id="HBUE01315917">
    <property type="protein sequence ID" value="CAG6585582.1"/>
    <property type="molecule type" value="Transcribed_RNA"/>
</dbReference>
<accession>A0A8D8KDJ4</accession>
<proteinExistence type="predicted"/>
<reference evidence="2" key="1">
    <citation type="submission" date="2021-05" db="EMBL/GenBank/DDBJ databases">
        <authorList>
            <person name="Alioto T."/>
            <person name="Alioto T."/>
            <person name="Gomez Garrido J."/>
        </authorList>
    </citation>
    <scope>NUCLEOTIDE SEQUENCE</scope>
</reference>
<evidence type="ECO:0000313" key="2">
    <source>
        <dbReference type="EMBL" id="CAG6585582.1"/>
    </source>
</evidence>
<dbReference type="EMBL" id="HBUE01209514">
    <property type="protein sequence ID" value="CAG6533684.1"/>
    <property type="molecule type" value="Transcribed_RNA"/>
</dbReference>